<dbReference type="Proteomes" id="UP000799750">
    <property type="component" value="Unassembled WGS sequence"/>
</dbReference>
<reference evidence="1" key="1">
    <citation type="journal article" date="2020" name="Stud. Mycol.">
        <title>101 Dothideomycetes genomes: a test case for predicting lifestyles and emergence of pathogens.</title>
        <authorList>
            <person name="Haridas S."/>
            <person name="Albert R."/>
            <person name="Binder M."/>
            <person name="Bloem J."/>
            <person name="Labutti K."/>
            <person name="Salamov A."/>
            <person name="Andreopoulos B."/>
            <person name="Baker S."/>
            <person name="Barry K."/>
            <person name="Bills G."/>
            <person name="Bluhm B."/>
            <person name="Cannon C."/>
            <person name="Castanera R."/>
            <person name="Culley D."/>
            <person name="Daum C."/>
            <person name="Ezra D."/>
            <person name="Gonzalez J."/>
            <person name="Henrissat B."/>
            <person name="Kuo A."/>
            <person name="Liang C."/>
            <person name="Lipzen A."/>
            <person name="Lutzoni F."/>
            <person name="Magnuson J."/>
            <person name="Mondo S."/>
            <person name="Nolan M."/>
            <person name="Ohm R."/>
            <person name="Pangilinan J."/>
            <person name="Park H.-J."/>
            <person name="Ramirez L."/>
            <person name="Alfaro M."/>
            <person name="Sun H."/>
            <person name="Tritt A."/>
            <person name="Yoshinaga Y."/>
            <person name="Zwiers L.-H."/>
            <person name="Turgeon B."/>
            <person name="Goodwin S."/>
            <person name="Spatafora J."/>
            <person name="Crous P."/>
            <person name="Grigoriev I."/>
        </authorList>
    </citation>
    <scope>NUCLEOTIDE SEQUENCE</scope>
    <source>
        <strain evidence="1">CBS 269.34</strain>
    </source>
</reference>
<evidence type="ECO:0000313" key="1">
    <source>
        <dbReference type="EMBL" id="KAF2493361.1"/>
    </source>
</evidence>
<accession>A0A6A6QLW8</accession>
<organism evidence="1 2">
    <name type="scientific">Lophium mytilinum</name>
    <dbReference type="NCBI Taxonomy" id="390894"/>
    <lineage>
        <taxon>Eukaryota</taxon>
        <taxon>Fungi</taxon>
        <taxon>Dikarya</taxon>
        <taxon>Ascomycota</taxon>
        <taxon>Pezizomycotina</taxon>
        <taxon>Dothideomycetes</taxon>
        <taxon>Pleosporomycetidae</taxon>
        <taxon>Mytilinidiales</taxon>
        <taxon>Mytilinidiaceae</taxon>
        <taxon>Lophium</taxon>
    </lineage>
</organism>
<sequence length="286" mass="31056">MPSQNPPTLLTLPPELRALIYTFLYADLTITHSLPSSNSPGPPTSSIPSTRTALLHTSHLLHHSALPPFLASATLVFSSTESMLTTLLPLPRHLLTKLRDVRVTAFPFPLRTDRDMRYYPTHSFAAALALLPGLQLRRLVVEDGFTGSGSSGTAGGVVTEVGRLLASDGWQELELVTTTGGGAQWAGLASVGEWDRALKGRGGKGASVSVWVAGIGEGREVRLTARRGRGARIVREGEGEGRSWAEVKGKGVLEDCERWYYDEEDRAGWLYGGWSRRMQLAVKALR</sequence>
<gene>
    <name evidence="1" type="ORF">BU16DRAFT_591788</name>
</gene>
<dbReference type="OrthoDB" id="72726at2759"/>
<name>A0A6A6QLW8_9PEZI</name>
<evidence type="ECO:0008006" key="3">
    <source>
        <dbReference type="Google" id="ProtNLM"/>
    </source>
</evidence>
<dbReference type="AlphaFoldDB" id="A0A6A6QLW8"/>
<keyword evidence="2" id="KW-1185">Reference proteome</keyword>
<proteinExistence type="predicted"/>
<protein>
    <recommendedName>
        <fullName evidence="3">F-box domain-containing protein</fullName>
    </recommendedName>
</protein>
<evidence type="ECO:0000313" key="2">
    <source>
        <dbReference type="Proteomes" id="UP000799750"/>
    </source>
</evidence>
<dbReference type="EMBL" id="MU004192">
    <property type="protein sequence ID" value="KAF2493361.1"/>
    <property type="molecule type" value="Genomic_DNA"/>
</dbReference>